<dbReference type="Pfam" id="PF08245">
    <property type="entry name" value="Mur_ligase_M"/>
    <property type="match status" value="1"/>
</dbReference>
<dbReference type="SUPFAM" id="SSF53244">
    <property type="entry name" value="MurD-like peptide ligases, peptide-binding domain"/>
    <property type="match status" value="1"/>
</dbReference>
<dbReference type="EMBL" id="UOFD01000032">
    <property type="protein sequence ID" value="VAW51591.1"/>
    <property type="molecule type" value="Genomic_DNA"/>
</dbReference>
<dbReference type="Pfam" id="PF01225">
    <property type="entry name" value="Mur_ligase"/>
    <property type="match status" value="1"/>
</dbReference>
<dbReference type="EC" id="6.3.2.13" evidence="5"/>
<evidence type="ECO:0000313" key="5">
    <source>
        <dbReference type="EMBL" id="VAW51591.1"/>
    </source>
</evidence>
<dbReference type="GO" id="GO:0005737">
    <property type="term" value="C:cytoplasm"/>
    <property type="evidence" value="ECO:0007669"/>
    <property type="project" value="InterPro"/>
</dbReference>
<organism evidence="5">
    <name type="scientific">hydrothermal vent metagenome</name>
    <dbReference type="NCBI Taxonomy" id="652676"/>
    <lineage>
        <taxon>unclassified sequences</taxon>
        <taxon>metagenomes</taxon>
        <taxon>ecological metagenomes</taxon>
    </lineage>
</organism>
<evidence type="ECO:0000256" key="1">
    <source>
        <dbReference type="ARBA" id="ARBA00005898"/>
    </source>
</evidence>
<protein>
    <submittedName>
        <fullName evidence="5">UDP-N-acetylmuramoylalanyl-D-glutamate--2,6-diaminopimelate ligase</fullName>
        <ecNumber evidence="5">6.3.2.13</ecNumber>
    </submittedName>
</protein>
<keyword evidence="5" id="KW-0436">Ligase</keyword>
<dbReference type="NCBIfam" id="TIGR01085">
    <property type="entry name" value="murE"/>
    <property type="match status" value="1"/>
</dbReference>
<dbReference type="InterPro" id="IPR036565">
    <property type="entry name" value="Mur-like_cat_sf"/>
</dbReference>
<dbReference type="HAMAP" id="MF_00208">
    <property type="entry name" value="MurE"/>
    <property type="match status" value="1"/>
</dbReference>
<dbReference type="SUPFAM" id="SSF53623">
    <property type="entry name" value="MurD-like peptide ligases, catalytic domain"/>
    <property type="match status" value="1"/>
</dbReference>
<dbReference type="InterPro" id="IPR005761">
    <property type="entry name" value="UDP-N-AcMur-Glu-dNH2Pim_ligase"/>
</dbReference>
<dbReference type="GO" id="GO:0051301">
    <property type="term" value="P:cell division"/>
    <property type="evidence" value="ECO:0007669"/>
    <property type="project" value="InterPro"/>
</dbReference>
<evidence type="ECO:0000259" key="4">
    <source>
        <dbReference type="Pfam" id="PF08245"/>
    </source>
</evidence>
<dbReference type="InterPro" id="IPR000713">
    <property type="entry name" value="Mur_ligase_N"/>
</dbReference>
<dbReference type="PANTHER" id="PTHR23135:SF4">
    <property type="entry name" value="UDP-N-ACETYLMURAMOYL-L-ALANYL-D-GLUTAMATE--2,6-DIAMINOPIMELATE LIGASE MURE HOMOLOG, CHLOROPLASTIC"/>
    <property type="match status" value="1"/>
</dbReference>
<feature type="domain" description="Mur ligase central" evidence="4">
    <location>
        <begin position="121"/>
        <end position="329"/>
    </location>
</feature>
<dbReference type="AlphaFoldDB" id="A0A3B0W8J1"/>
<dbReference type="Gene3D" id="3.40.1390.10">
    <property type="entry name" value="MurE/MurF, N-terminal domain"/>
    <property type="match status" value="1"/>
</dbReference>
<feature type="domain" description="Mur ligase C-terminal" evidence="3">
    <location>
        <begin position="353"/>
        <end position="479"/>
    </location>
</feature>
<dbReference type="InterPro" id="IPR035911">
    <property type="entry name" value="MurE/MurF_N"/>
</dbReference>
<feature type="domain" description="Mur ligase N-terminal catalytic" evidence="2">
    <location>
        <begin position="31"/>
        <end position="107"/>
    </location>
</feature>
<dbReference type="Gene3D" id="3.40.1190.10">
    <property type="entry name" value="Mur-like, catalytic domain"/>
    <property type="match status" value="1"/>
</dbReference>
<evidence type="ECO:0000259" key="3">
    <source>
        <dbReference type="Pfam" id="PF02875"/>
    </source>
</evidence>
<sequence>MQNEVELDFLLEGFIDDALIERCKGIKINALVQDNRKARSGNLFIAHQGYNTHGLLYAQDAVAKGVSVVLWDGDLNNRDEILDSISNKVLCLHCDHLKDKVGAIASRYYEQPSLSLNTIGVTGTDGKTSIAHFLAQCLDAYDVHCGVLGTLGNGFINDLHPTGLTTVDALLVQKTLAEIQQAGAKHVVMEVSSHGLVQGRVNGVAFTTAVLSNMATDHLDYHGTLDNYAAAKKRLFYTPGLGAAVINLDDAFGRELAKEVRDHVCVWGYSLEKNISDYKNYADYFINAQGIKAFERGYHLSVSTPKGEACFDIPLLGRFNVSNALAVLSTLLVSQFSLEKAVSSLSAVHSVDGRVEIITEPDKPTIVVDYAHTEQGLSAVCQSMREHFSGETWCVFGCGGDRDRSKRPLMAKIVEKHADRIIVTTDNPRHEDPQAIIDEVMSGFTSTKNVEAILDRRQAIDIAITNAQPGDVVLLAGKGHETSQIVGDVHIAFDDRRVAREFLSLRETGALK</sequence>
<dbReference type="InterPro" id="IPR013221">
    <property type="entry name" value="Mur_ligase_cen"/>
</dbReference>
<dbReference type="GO" id="GO:0005524">
    <property type="term" value="F:ATP binding"/>
    <property type="evidence" value="ECO:0007669"/>
    <property type="project" value="InterPro"/>
</dbReference>
<dbReference type="GO" id="GO:0008360">
    <property type="term" value="P:regulation of cell shape"/>
    <property type="evidence" value="ECO:0007669"/>
    <property type="project" value="InterPro"/>
</dbReference>
<name>A0A3B0W8J1_9ZZZZ</name>
<dbReference type="PANTHER" id="PTHR23135">
    <property type="entry name" value="MUR LIGASE FAMILY MEMBER"/>
    <property type="match status" value="1"/>
</dbReference>
<evidence type="ECO:0000259" key="2">
    <source>
        <dbReference type="Pfam" id="PF01225"/>
    </source>
</evidence>
<dbReference type="Pfam" id="PF02875">
    <property type="entry name" value="Mur_ligase_C"/>
    <property type="match status" value="1"/>
</dbReference>
<reference evidence="5" key="1">
    <citation type="submission" date="2018-06" db="EMBL/GenBank/DDBJ databases">
        <authorList>
            <person name="Zhirakovskaya E."/>
        </authorList>
    </citation>
    <scope>NUCLEOTIDE SEQUENCE</scope>
</reference>
<dbReference type="Gene3D" id="3.90.190.20">
    <property type="entry name" value="Mur ligase, C-terminal domain"/>
    <property type="match status" value="1"/>
</dbReference>
<proteinExistence type="inferred from homology"/>
<gene>
    <name evidence="5" type="ORF">MNBD_GAMMA06-333</name>
</gene>
<comment type="similarity">
    <text evidence="1">Belongs to the MurCDEF family. MurE subfamily.</text>
</comment>
<dbReference type="SUPFAM" id="SSF63418">
    <property type="entry name" value="MurE/MurF N-terminal domain"/>
    <property type="match status" value="1"/>
</dbReference>
<dbReference type="InterPro" id="IPR004101">
    <property type="entry name" value="Mur_ligase_C"/>
</dbReference>
<accession>A0A3B0W8J1</accession>
<dbReference type="GO" id="GO:0008765">
    <property type="term" value="F:UDP-N-acetylmuramoylalanyl-D-glutamate-2,6-diaminopimelate ligase activity"/>
    <property type="evidence" value="ECO:0007669"/>
    <property type="project" value="UniProtKB-EC"/>
</dbReference>
<dbReference type="NCBIfam" id="NF001126">
    <property type="entry name" value="PRK00139.1-4"/>
    <property type="match status" value="1"/>
</dbReference>
<dbReference type="InterPro" id="IPR036615">
    <property type="entry name" value="Mur_ligase_C_dom_sf"/>
</dbReference>